<dbReference type="AlphaFoldDB" id="A0AAE2ZGI2"/>
<evidence type="ECO:0008006" key="3">
    <source>
        <dbReference type="Google" id="ProtNLM"/>
    </source>
</evidence>
<dbReference type="Proteomes" id="UP001196509">
    <property type="component" value="Unassembled WGS sequence"/>
</dbReference>
<gene>
    <name evidence="1" type="ORF">K1W69_01120</name>
</gene>
<organism evidence="1 2">
    <name type="scientific">Flavimaribacter sediminis</name>
    <dbReference type="NCBI Taxonomy" id="2865987"/>
    <lineage>
        <taxon>Bacteria</taxon>
        <taxon>Pseudomonadati</taxon>
        <taxon>Pseudomonadota</taxon>
        <taxon>Alphaproteobacteria</taxon>
        <taxon>Hyphomicrobiales</taxon>
        <taxon>Rhizobiaceae</taxon>
        <taxon>Flavimaribacter</taxon>
    </lineage>
</organism>
<evidence type="ECO:0000313" key="1">
    <source>
        <dbReference type="EMBL" id="MBW8635771.1"/>
    </source>
</evidence>
<dbReference type="EMBL" id="JAICBX010000001">
    <property type="protein sequence ID" value="MBW8635771.1"/>
    <property type="molecule type" value="Genomic_DNA"/>
</dbReference>
<comment type="caution">
    <text evidence="1">The sequence shown here is derived from an EMBL/GenBank/DDBJ whole genome shotgun (WGS) entry which is preliminary data.</text>
</comment>
<name>A0AAE2ZGI2_9HYPH</name>
<sequence length="125" mass="14518">MRKQYHFRPSPKGFHAWDVDRLIRLSAGFAVRETPLEDIRELDEDYWFAGSAVTPTCRRIVEHIRLTEEADLRYPIILCAQGRIMDGMHRVAKALLENRTAILSVQFARTPEPDFTDVTPDQLSY</sequence>
<accession>A0AAE2ZGI2</accession>
<reference evidence="1" key="1">
    <citation type="submission" date="2021-08" db="EMBL/GenBank/DDBJ databases">
        <title>Hoeflea bacterium WL0058 sp. nov., isolated from the sediment.</title>
        <authorList>
            <person name="Wang L."/>
            <person name="Zhang D."/>
        </authorList>
    </citation>
    <scope>NUCLEOTIDE SEQUENCE</scope>
    <source>
        <strain evidence="1">WL0058</strain>
    </source>
</reference>
<evidence type="ECO:0000313" key="2">
    <source>
        <dbReference type="Proteomes" id="UP001196509"/>
    </source>
</evidence>
<dbReference type="RefSeq" id="WP_220226491.1">
    <property type="nucleotide sequence ID" value="NZ_JAICBX010000001.1"/>
</dbReference>
<proteinExistence type="predicted"/>
<protein>
    <recommendedName>
        <fullName evidence="3">Chromosome partitioning protein ParB</fullName>
    </recommendedName>
</protein>
<keyword evidence="2" id="KW-1185">Reference proteome</keyword>